<dbReference type="AlphaFoldDB" id="A0A433ETP7"/>
<evidence type="ECO:0000256" key="1">
    <source>
        <dbReference type="SAM" id="Phobius"/>
    </source>
</evidence>
<feature type="transmembrane region" description="Helical" evidence="1">
    <location>
        <begin position="6"/>
        <end position="29"/>
    </location>
</feature>
<sequence>MQKLLVLLGTITIVGSGIINLTANSNLIANKEGIINKNLSVLQSPESETDEVDWDQVNKYFKDLNKNSSNKTSREKEMFKSVSEFGKKSVKKYQKMGGQLFTNLFDIMINDFRTEFPDFKNLYDKKIQKNEGTMAFSSNSGLNFNNDINVAYSISKDKQAALEYWDKLNDINLGFKTATTIVAIAAAGFWTAAWFFGISVPWTIAATVVAASLGVTTAGISYYLNINNEYQNNLIKSIRVTLSIRTLAHSFWDIVFPILTANVTVVSGTLLIIPAVTAVLATTSAFFAWILRTSIFLEAENNEKNKLKLEEEKLNPKINFKKIGAMSTGGTTDHFNIKLFKWTDYATSWEEFMKYYDYINLNNSVIAAGGQGATIQRKILKYQQN</sequence>
<evidence type="ECO:0000313" key="3">
    <source>
        <dbReference type="Proteomes" id="UP000274545"/>
    </source>
</evidence>
<feature type="transmembrane region" description="Helical" evidence="1">
    <location>
        <begin position="173"/>
        <end position="196"/>
    </location>
</feature>
<dbReference type="RefSeq" id="WP_127092572.1">
    <property type="nucleotide sequence ID" value="NZ_RAHC01000001.1"/>
</dbReference>
<gene>
    <name evidence="2" type="ORF">D6D54_02205</name>
</gene>
<keyword evidence="1" id="KW-0812">Transmembrane</keyword>
<dbReference type="EMBL" id="RAHC01000001">
    <property type="protein sequence ID" value="RUP78285.1"/>
    <property type="molecule type" value="Genomic_DNA"/>
</dbReference>
<feature type="transmembrane region" description="Helical" evidence="1">
    <location>
        <begin position="246"/>
        <end position="265"/>
    </location>
</feature>
<name>A0A433ETP7_9MOLU</name>
<feature type="transmembrane region" description="Helical" evidence="1">
    <location>
        <begin position="202"/>
        <end position="225"/>
    </location>
</feature>
<keyword evidence="1" id="KW-1133">Transmembrane helix</keyword>
<keyword evidence="1" id="KW-0472">Membrane</keyword>
<dbReference type="Proteomes" id="UP000274545">
    <property type="component" value="Unassembled WGS sequence"/>
</dbReference>
<proteinExistence type="predicted"/>
<feature type="transmembrane region" description="Helical" evidence="1">
    <location>
        <begin position="271"/>
        <end position="291"/>
    </location>
</feature>
<accession>A0A433ETP7</accession>
<organism evidence="2 3">
    <name type="scientific">Spiroplasma poulsonii</name>
    <dbReference type="NCBI Taxonomy" id="2138"/>
    <lineage>
        <taxon>Bacteria</taxon>
        <taxon>Bacillati</taxon>
        <taxon>Mycoplasmatota</taxon>
        <taxon>Mollicutes</taxon>
        <taxon>Entomoplasmatales</taxon>
        <taxon>Spiroplasmataceae</taxon>
        <taxon>Spiroplasma</taxon>
    </lineage>
</organism>
<evidence type="ECO:0000313" key="2">
    <source>
        <dbReference type="EMBL" id="RUP78285.1"/>
    </source>
</evidence>
<reference evidence="2 3" key="1">
    <citation type="journal article" date="2019" name="Genome Biol. Evol.">
        <title>Toxin and genome evolution in a Drosophila defensive symbiosis.</title>
        <authorList>
            <person name="Ballinger M.J."/>
            <person name="Gawryluk R.M."/>
            <person name="Perlman S.J."/>
        </authorList>
    </citation>
    <scope>NUCLEOTIDE SEQUENCE [LARGE SCALE GENOMIC DNA]</scope>
    <source>
        <strain evidence="3">sNeo</strain>
    </source>
</reference>
<comment type="caution">
    <text evidence="2">The sequence shown here is derived from an EMBL/GenBank/DDBJ whole genome shotgun (WGS) entry which is preliminary data.</text>
</comment>
<protein>
    <submittedName>
        <fullName evidence="2">Uncharacterized protein</fullName>
    </submittedName>
</protein>